<reference evidence="2" key="2">
    <citation type="submission" date="2025-08" db="UniProtKB">
        <authorList>
            <consortium name="Ensembl"/>
        </authorList>
    </citation>
    <scope>IDENTIFICATION</scope>
</reference>
<evidence type="ECO:0000313" key="3">
    <source>
        <dbReference type="Proteomes" id="UP000265120"/>
    </source>
</evidence>
<reference evidence="2" key="3">
    <citation type="submission" date="2025-09" db="UniProtKB">
        <authorList>
            <consortium name="Ensembl"/>
        </authorList>
    </citation>
    <scope>IDENTIFICATION</scope>
</reference>
<organism evidence="2 3">
    <name type="scientific">Cynoglossus semilaevis</name>
    <name type="common">Tongue sole</name>
    <dbReference type="NCBI Taxonomy" id="244447"/>
    <lineage>
        <taxon>Eukaryota</taxon>
        <taxon>Metazoa</taxon>
        <taxon>Chordata</taxon>
        <taxon>Craniata</taxon>
        <taxon>Vertebrata</taxon>
        <taxon>Euteleostomi</taxon>
        <taxon>Actinopterygii</taxon>
        <taxon>Neopterygii</taxon>
        <taxon>Teleostei</taxon>
        <taxon>Neoteleostei</taxon>
        <taxon>Acanthomorphata</taxon>
        <taxon>Carangaria</taxon>
        <taxon>Pleuronectiformes</taxon>
        <taxon>Pleuronectoidei</taxon>
        <taxon>Cynoglossidae</taxon>
        <taxon>Cynoglossinae</taxon>
        <taxon>Cynoglossus</taxon>
    </lineage>
</organism>
<sequence length="97" mass="10658">MDESLHRSPSSELTDQPVSTPLRFADSFRVLSADSPRVVNNISSRPSSLTPPNQFVVKFSLRKFTSTPGREEGNSSGTPAHSLTSDFKRKHLEDAKG</sequence>
<protein>
    <submittedName>
        <fullName evidence="2">Uncharacterized protein</fullName>
    </submittedName>
</protein>
<feature type="compositionally biased region" description="Polar residues" evidence="1">
    <location>
        <begin position="66"/>
        <end position="85"/>
    </location>
</feature>
<feature type="region of interest" description="Disordered" evidence="1">
    <location>
        <begin position="66"/>
        <end position="97"/>
    </location>
</feature>
<proteinExistence type="predicted"/>
<dbReference type="Ensembl" id="ENSCSET00000027138.1">
    <property type="protein sequence ID" value="ENSCSEP00000026780.1"/>
    <property type="gene ID" value="ENSCSEG00000017095.1"/>
</dbReference>
<evidence type="ECO:0000256" key="1">
    <source>
        <dbReference type="SAM" id="MobiDB-lite"/>
    </source>
</evidence>
<dbReference type="Proteomes" id="UP000265120">
    <property type="component" value="Chromosome 2"/>
</dbReference>
<reference evidence="2 3" key="1">
    <citation type="journal article" date="2014" name="Nat. Genet.">
        <title>Whole-genome sequence of a flatfish provides insights into ZW sex chromosome evolution and adaptation to a benthic lifestyle.</title>
        <authorList>
            <person name="Chen S."/>
            <person name="Zhang G."/>
            <person name="Shao C."/>
            <person name="Huang Q."/>
            <person name="Liu G."/>
            <person name="Zhang P."/>
            <person name="Song W."/>
            <person name="An N."/>
            <person name="Chalopin D."/>
            <person name="Volff J.N."/>
            <person name="Hong Y."/>
            <person name="Li Q."/>
            <person name="Sha Z."/>
            <person name="Zhou H."/>
            <person name="Xie M."/>
            <person name="Yu Q."/>
            <person name="Liu Y."/>
            <person name="Xiang H."/>
            <person name="Wang N."/>
            <person name="Wu K."/>
            <person name="Yang C."/>
            <person name="Zhou Q."/>
            <person name="Liao X."/>
            <person name="Yang L."/>
            <person name="Hu Q."/>
            <person name="Zhang J."/>
            <person name="Meng L."/>
            <person name="Jin L."/>
            <person name="Tian Y."/>
            <person name="Lian J."/>
            <person name="Yang J."/>
            <person name="Miao G."/>
            <person name="Liu S."/>
            <person name="Liang Z."/>
            <person name="Yan F."/>
            <person name="Li Y."/>
            <person name="Sun B."/>
            <person name="Zhang H."/>
            <person name="Zhang J."/>
            <person name="Zhu Y."/>
            <person name="Du M."/>
            <person name="Zhao Y."/>
            <person name="Schartl M."/>
            <person name="Tang Q."/>
            <person name="Wang J."/>
        </authorList>
    </citation>
    <scope>NUCLEOTIDE SEQUENCE</scope>
</reference>
<dbReference type="InParanoid" id="A0A3P8WPZ7"/>
<evidence type="ECO:0000313" key="2">
    <source>
        <dbReference type="Ensembl" id="ENSCSEP00000026780.1"/>
    </source>
</evidence>
<accession>A0A3P8WPZ7</accession>
<name>A0A3P8WPZ7_CYNSE</name>
<dbReference type="AlphaFoldDB" id="A0A3P8WPZ7"/>
<keyword evidence="3" id="KW-1185">Reference proteome</keyword>